<evidence type="ECO:0000313" key="3">
    <source>
        <dbReference type="Proteomes" id="UP000319769"/>
    </source>
</evidence>
<keyword evidence="3" id="KW-1185">Reference proteome</keyword>
<sequence length="251" mass="26844">MTNPILVTGGTGHLGRVLTARLRDEGREVRVLSRRPGTGYTGDLLTGAGLDAALDGAGVVVHCASTLGKKDVPAARTLLAAARRAGVPHLVYISIVGIDDFPFAYYRTKKAVEELIAESGIPYTTLRATQFHDLVGTVFSAQRWLPVMLVPAGMRLQPVGLPDVAARLTAIVQGEPAGRVPDLGGPEIKTVTELARMYLAATGSRRPVLPLRLPGKAFRAFREGRHLAPDHADGRMIFAEFLAERTGHAKS</sequence>
<dbReference type="PANTHER" id="PTHR12126">
    <property type="entry name" value="NADH-UBIQUINONE OXIDOREDUCTASE 39 KDA SUBUNIT-RELATED"/>
    <property type="match status" value="1"/>
</dbReference>
<evidence type="ECO:0000313" key="2">
    <source>
        <dbReference type="EMBL" id="KAA9158740.1"/>
    </source>
</evidence>
<dbReference type="AlphaFoldDB" id="A0A5N0UZU2"/>
<dbReference type="SUPFAM" id="SSF51735">
    <property type="entry name" value="NAD(P)-binding Rossmann-fold domains"/>
    <property type="match status" value="1"/>
</dbReference>
<accession>A0A5N0UZU2</accession>
<dbReference type="GO" id="GO:0044877">
    <property type="term" value="F:protein-containing complex binding"/>
    <property type="evidence" value="ECO:0007669"/>
    <property type="project" value="TreeGrafter"/>
</dbReference>
<dbReference type="InterPro" id="IPR051207">
    <property type="entry name" value="ComplexI_NDUFA9_subunit"/>
</dbReference>
<feature type="domain" description="NAD(P)-binding" evidence="1">
    <location>
        <begin position="9"/>
        <end position="133"/>
    </location>
</feature>
<proteinExistence type="predicted"/>
<dbReference type="OrthoDB" id="9771302at2"/>
<dbReference type="InterPro" id="IPR016040">
    <property type="entry name" value="NAD(P)-bd_dom"/>
</dbReference>
<protein>
    <submittedName>
        <fullName evidence="2">SDR family oxidoreductase</fullName>
    </submittedName>
</protein>
<organism evidence="2 3">
    <name type="scientific">Amycolatopsis acidicola</name>
    <dbReference type="NCBI Taxonomy" id="2596893"/>
    <lineage>
        <taxon>Bacteria</taxon>
        <taxon>Bacillati</taxon>
        <taxon>Actinomycetota</taxon>
        <taxon>Actinomycetes</taxon>
        <taxon>Pseudonocardiales</taxon>
        <taxon>Pseudonocardiaceae</taxon>
        <taxon>Amycolatopsis</taxon>
    </lineage>
</organism>
<dbReference type="PANTHER" id="PTHR12126:SF11">
    <property type="entry name" value="NADH DEHYDROGENASE [UBIQUINONE] 1 ALPHA SUBCOMPLEX SUBUNIT 9, MITOCHONDRIAL"/>
    <property type="match status" value="1"/>
</dbReference>
<reference evidence="2" key="1">
    <citation type="submission" date="2019-09" db="EMBL/GenBank/DDBJ databases">
        <authorList>
            <person name="Teo W.F.A."/>
            <person name="Duangmal K."/>
        </authorList>
    </citation>
    <scope>NUCLEOTIDE SEQUENCE [LARGE SCALE GENOMIC DNA]</scope>
    <source>
        <strain evidence="2">K81G1</strain>
    </source>
</reference>
<dbReference type="Proteomes" id="UP000319769">
    <property type="component" value="Unassembled WGS sequence"/>
</dbReference>
<evidence type="ECO:0000259" key="1">
    <source>
        <dbReference type="Pfam" id="PF13460"/>
    </source>
</evidence>
<dbReference type="RefSeq" id="WP_144752148.1">
    <property type="nucleotide sequence ID" value="NZ_VMNW02000033.1"/>
</dbReference>
<dbReference type="Pfam" id="PF13460">
    <property type="entry name" value="NAD_binding_10"/>
    <property type="match status" value="1"/>
</dbReference>
<dbReference type="Gene3D" id="3.40.50.720">
    <property type="entry name" value="NAD(P)-binding Rossmann-like Domain"/>
    <property type="match status" value="1"/>
</dbReference>
<gene>
    <name evidence="2" type="ORF">FPZ12_022030</name>
</gene>
<dbReference type="EMBL" id="VMNW02000033">
    <property type="protein sequence ID" value="KAA9158740.1"/>
    <property type="molecule type" value="Genomic_DNA"/>
</dbReference>
<comment type="caution">
    <text evidence="2">The sequence shown here is derived from an EMBL/GenBank/DDBJ whole genome shotgun (WGS) entry which is preliminary data.</text>
</comment>
<dbReference type="InterPro" id="IPR036291">
    <property type="entry name" value="NAD(P)-bd_dom_sf"/>
</dbReference>
<name>A0A5N0UZU2_9PSEU</name>